<dbReference type="Proteomes" id="UP000694621">
    <property type="component" value="Unplaced"/>
</dbReference>
<proteinExistence type="inferred from homology"/>
<keyword evidence="4 8" id="KW-0540">Nuclease</keyword>
<dbReference type="GO" id="GO:0004519">
    <property type="term" value="F:endonuclease activity"/>
    <property type="evidence" value="ECO:0007669"/>
    <property type="project" value="UniProtKB-KW"/>
</dbReference>
<dbReference type="PANTHER" id="PTHR11437">
    <property type="entry name" value="RIBONUCLEASE"/>
    <property type="match status" value="1"/>
</dbReference>
<dbReference type="Gene3D" id="3.10.130.10">
    <property type="entry name" value="Ribonuclease A-like domain"/>
    <property type="match status" value="1"/>
</dbReference>
<evidence type="ECO:0000256" key="4">
    <source>
        <dbReference type="ARBA" id="ARBA00022722"/>
    </source>
</evidence>
<dbReference type="GO" id="GO:0005576">
    <property type="term" value="C:extracellular region"/>
    <property type="evidence" value="ECO:0007669"/>
    <property type="project" value="UniProtKB-SubCell"/>
</dbReference>
<accession>A0A8B9KGH3</accession>
<evidence type="ECO:0000313" key="10">
    <source>
        <dbReference type="Ensembl" id="ENSAMXP00005036420.1"/>
    </source>
</evidence>
<evidence type="ECO:0000256" key="3">
    <source>
        <dbReference type="ARBA" id="ARBA00022525"/>
    </source>
</evidence>
<organism evidence="10 11">
    <name type="scientific">Astyanax mexicanus</name>
    <name type="common">Blind cave fish</name>
    <name type="synonym">Astyanax fasciatus mexicanus</name>
    <dbReference type="NCBI Taxonomy" id="7994"/>
    <lineage>
        <taxon>Eukaryota</taxon>
        <taxon>Metazoa</taxon>
        <taxon>Chordata</taxon>
        <taxon>Craniata</taxon>
        <taxon>Vertebrata</taxon>
        <taxon>Euteleostomi</taxon>
        <taxon>Actinopterygii</taxon>
        <taxon>Neopterygii</taxon>
        <taxon>Teleostei</taxon>
        <taxon>Ostariophysi</taxon>
        <taxon>Characiformes</taxon>
        <taxon>Characoidei</taxon>
        <taxon>Acestrorhamphidae</taxon>
        <taxon>Acestrorhamphinae</taxon>
        <taxon>Astyanax</taxon>
    </lineage>
</organism>
<dbReference type="SUPFAM" id="SSF54076">
    <property type="entry name" value="RNase A-like"/>
    <property type="match status" value="1"/>
</dbReference>
<evidence type="ECO:0000313" key="11">
    <source>
        <dbReference type="Proteomes" id="UP000694621"/>
    </source>
</evidence>
<reference evidence="10" key="1">
    <citation type="submission" date="2025-08" db="UniProtKB">
        <authorList>
            <consortium name="Ensembl"/>
        </authorList>
    </citation>
    <scope>IDENTIFICATION</scope>
</reference>
<evidence type="ECO:0000256" key="5">
    <source>
        <dbReference type="ARBA" id="ARBA00022759"/>
    </source>
</evidence>
<evidence type="ECO:0000259" key="9">
    <source>
        <dbReference type="SMART" id="SM00092"/>
    </source>
</evidence>
<dbReference type="InterPro" id="IPR036816">
    <property type="entry name" value="RNaseA-like_dom_sf"/>
</dbReference>
<feature type="signal peptide" evidence="8">
    <location>
        <begin position="1"/>
        <end position="23"/>
    </location>
</feature>
<dbReference type="Pfam" id="PF00074">
    <property type="entry name" value="RnaseA"/>
    <property type="match status" value="1"/>
</dbReference>
<sequence>LLTVKQLAVVLLVALCATPSADAQPAEVKARYLHFLNQHVFGGMNEKQCDSVIRKRGITQGDTNNCKETNTFILATQQQVRAVCQEGGTHKPNTRDLYESTKPFPVITCSLQSGDRQPKCKYRGQRSTRHITVGCAQTWPVHYDGDDLII</sequence>
<evidence type="ECO:0000256" key="2">
    <source>
        <dbReference type="ARBA" id="ARBA00005600"/>
    </source>
</evidence>
<keyword evidence="3" id="KW-0964">Secreted</keyword>
<dbReference type="InterPro" id="IPR001427">
    <property type="entry name" value="RNaseA"/>
</dbReference>
<evidence type="ECO:0000256" key="6">
    <source>
        <dbReference type="ARBA" id="ARBA00022801"/>
    </source>
</evidence>
<name>A0A8B9KGH3_ASTMX</name>
<keyword evidence="8" id="KW-0732">Signal</keyword>
<feature type="domain" description="Ribonuclease A-domain" evidence="9">
    <location>
        <begin position="28"/>
        <end position="147"/>
    </location>
</feature>
<dbReference type="PROSITE" id="PS00127">
    <property type="entry name" value="RNASE_PANCREATIC"/>
    <property type="match status" value="1"/>
</dbReference>
<keyword evidence="6 8" id="KW-0378">Hydrolase</keyword>
<dbReference type="InterPro" id="IPR023411">
    <property type="entry name" value="RNaseA_AS"/>
</dbReference>
<evidence type="ECO:0000256" key="8">
    <source>
        <dbReference type="RuleBase" id="RU000651"/>
    </source>
</evidence>
<dbReference type="GO" id="GO:0004540">
    <property type="term" value="F:RNA nuclease activity"/>
    <property type="evidence" value="ECO:0007669"/>
    <property type="project" value="TreeGrafter"/>
</dbReference>
<protein>
    <submittedName>
        <fullName evidence="10">Ribonuclease like 3</fullName>
    </submittedName>
</protein>
<dbReference type="PANTHER" id="PTHR11437:SF10">
    <property type="entry name" value="ANGIOGENIN-RELATED"/>
    <property type="match status" value="1"/>
</dbReference>
<keyword evidence="7" id="KW-1015">Disulfide bond</keyword>
<dbReference type="GO" id="GO:0050829">
    <property type="term" value="P:defense response to Gram-negative bacterium"/>
    <property type="evidence" value="ECO:0007669"/>
    <property type="project" value="TreeGrafter"/>
</dbReference>
<evidence type="ECO:0000256" key="7">
    <source>
        <dbReference type="ARBA" id="ARBA00023157"/>
    </source>
</evidence>
<comment type="similarity">
    <text evidence="2 8">Belongs to the pancreatic ribonuclease family.</text>
</comment>
<dbReference type="InterPro" id="IPR023412">
    <property type="entry name" value="RNaseA_domain"/>
</dbReference>
<evidence type="ECO:0000256" key="1">
    <source>
        <dbReference type="ARBA" id="ARBA00004613"/>
    </source>
</evidence>
<comment type="subcellular location">
    <subcellularLocation>
        <location evidence="1">Secreted</location>
    </subcellularLocation>
</comment>
<dbReference type="Ensembl" id="ENSAMXT00005039699.1">
    <property type="protein sequence ID" value="ENSAMXP00005036420.1"/>
    <property type="gene ID" value="ENSAMXG00005017400.1"/>
</dbReference>
<dbReference type="GO" id="GO:0016787">
    <property type="term" value="F:hydrolase activity"/>
    <property type="evidence" value="ECO:0007669"/>
    <property type="project" value="UniProtKB-KW"/>
</dbReference>
<dbReference type="CDD" id="cd06265">
    <property type="entry name" value="RNase_A_canonical"/>
    <property type="match status" value="1"/>
</dbReference>
<keyword evidence="5 8" id="KW-0255">Endonuclease</keyword>
<feature type="chain" id="PRO_5034297554" evidence="8">
    <location>
        <begin position="24"/>
        <end position="150"/>
    </location>
</feature>
<dbReference type="GO" id="GO:0050830">
    <property type="term" value="P:defense response to Gram-positive bacterium"/>
    <property type="evidence" value="ECO:0007669"/>
    <property type="project" value="TreeGrafter"/>
</dbReference>
<dbReference type="SMART" id="SM00092">
    <property type="entry name" value="RNAse_Pc"/>
    <property type="match status" value="1"/>
</dbReference>
<dbReference type="GO" id="GO:0001525">
    <property type="term" value="P:angiogenesis"/>
    <property type="evidence" value="ECO:0007669"/>
    <property type="project" value="TreeGrafter"/>
</dbReference>
<dbReference type="AlphaFoldDB" id="A0A8B9KGH3"/>
<dbReference type="GO" id="GO:0003676">
    <property type="term" value="F:nucleic acid binding"/>
    <property type="evidence" value="ECO:0007669"/>
    <property type="project" value="InterPro"/>
</dbReference>